<dbReference type="AlphaFoldDB" id="A0A2V1DXH8"/>
<feature type="transmembrane region" description="Helical" evidence="2">
    <location>
        <begin position="516"/>
        <end position="539"/>
    </location>
</feature>
<evidence type="ECO:0000256" key="2">
    <source>
        <dbReference type="SAM" id="Phobius"/>
    </source>
</evidence>
<proteinExistence type="predicted"/>
<gene>
    <name evidence="3" type="ORF">DM02DRAFT_590107</name>
</gene>
<feature type="transmembrane region" description="Helical" evidence="2">
    <location>
        <begin position="48"/>
        <end position="69"/>
    </location>
</feature>
<keyword evidence="2" id="KW-1133">Transmembrane helix</keyword>
<keyword evidence="2" id="KW-0472">Membrane</keyword>
<accession>A0A2V1DXH8</accession>
<dbReference type="Proteomes" id="UP000244855">
    <property type="component" value="Unassembled WGS sequence"/>
</dbReference>
<keyword evidence="4" id="KW-1185">Reference proteome</keyword>
<dbReference type="Pfam" id="PF11374">
    <property type="entry name" value="DUF3176"/>
    <property type="match status" value="1"/>
</dbReference>
<evidence type="ECO:0000313" key="4">
    <source>
        <dbReference type="Proteomes" id="UP000244855"/>
    </source>
</evidence>
<keyword evidence="2" id="KW-0812">Transmembrane</keyword>
<feature type="region of interest" description="Disordered" evidence="1">
    <location>
        <begin position="19"/>
        <end position="38"/>
    </location>
</feature>
<organism evidence="3 4">
    <name type="scientific">Periconia macrospinosa</name>
    <dbReference type="NCBI Taxonomy" id="97972"/>
    <lineage>
        <taxon>Eukaryota</taxon>
        <taxon>Fungi</taxon>
        <taxon>Dikarya</taxon>
        <taxon>Ascomycota</taxon>
        <taxon>Pezizomycotina</taxon>
        <taxon>Dothideomycetes</taxon>
        <taxon>Pleosporomycetidae</taxon>
        <taxon>Pleosporales</taxon>
        <taxon>Massarineae</taxon>
        <taxon>Periconiaceae</taxon>
        <taxon>Periconia</taxon>
    </lineage>
</organism>
<evidence type="ECO:0000313" key="3">
    <source>
        <dbReference type="EMBL" id="PVI02014.1"/>
    </source>
</evidence>
<protein>
    <submittedName>
        <fullName evidence="3">Uncharacterized protein</fullName>
    </submittedName>
</protein>
<dbReference type="STRING" id="97972.A0A2V1DXH8"/>
<sequence length="590" mass="66111">MIMAQYSPVNLVDTPSALHDRNAKKPQHSTVIPDNDSSRPSYYEFKEWLWEIVAWFIGTLIIVGAVVLLKKLDQTPVRDWPINIQPSTVITAMAYAIQSALLVATQACISQLKWSSFKQSRRTIDLERYDQASRGPYGSMKILFRLSRKPRLVHLGAIATVLMVVFSAFFQQALETRLKEVEDSTGVSSLTYATDYKPQTDLPIYIQKNGKSYGADQYLANAIISSMAVNSKDITDNPAVCPSGQCKFPSYTTLALCHSIENVTSQLVKQPTNATTDSKQVTLPGFKVSTEKSLTFWGTTLFRYENQTRVEGQRANETMLSLNRSNSKMDDLAHIYLAYHDPCLTTDAGMQFHPNSWRAYKATIRLCLQTRSTEVNSASTRTTVTQTHLELPWHYNAAGSFWSTHLDDNPNNYTIDFGSPEQIGQQIALLFNVPGSWIRGGDKYLYNDNSGSNLVADILGNDVEKCPNTTGYGFEGFTRRVAHVTNGVTNAFLTSKNSKTLAGASIQTIQYYQVTLWLLAFPGALFLLITIFFISTVLYTTNVPLWKSSQLAVLYTMSKPEHLATKSAMEKRAKTTHVAFAEEDWCLKDR</sequence>
<dbReference type="PANTHER" id="PTHR35394:SF5">
    <property type="entry name" value="DUF3176 DOMAIN-CONTAINING PROTEIN"/>
    <property type="match status" value="1"/>
</dbReference>
<dbReference type="InterPro" id="IPR021514">
    <property type="entry name" value="DUF3176"/>
</dbReference>
<dbReference type="EMBL" id="KZ805348">
    <property type="protein sequence ID" value="PVI02014.1"/>
    <property type="molecule type" value="Genomic_DNA"/>
</dbReference>
<feature type="transmembrane region" description="Helical" evidence="2">
    <location>
        <begin position="152"/>
        <end position="170"/>
    </location>
</feature>
<reference evidence="3 4" key="1">
    <citation type="journal article" date="2018" name="Sci. Rep.">
        <title>Comparative genomics provides insights into the lifestyle and reveals functional heterogeneity of dark septate endophytic fungi.</title>
        <authorList>
            <person name="Knapp D.G."/>
            <person name="Nemeth J.B."/>
            <person name="Barry K."/>
            <person name="Hainaut M."/>
            <person name="Henrissat B."/>
            <person name="Johnson J."/>
            <person name="Kuo A."/>
            <person name="Lim J.H.P."/>
            <person name="Lipzen A."/>
            <person name="Nolan M."/>
            <person name="Ohm R.A."/>
            <person name="Tamas L."/>
            <person name="Grigoriev I.V."/>
            <person name="Spatafora J.W."/>
            <person name="Nagy L.G."/>
            <person name="Kovacs G.M."/>
        </authorList>
    </citation>
    <scope>NUCLEOTIDE SEQUENCE [LARGE SCALE GENOMIC DNA]</scope>
    <source>
        <strain evidence="3 4">DSE2036</strain>
    </source>
</reference>
<dbReference type="OrthoDB" id="5242705at2759"/>
<dbReference type="PANTHER" id="PTHR35394">
    <property type="entry name" value="DUF3176 DOMAIN-CONTAINING PROTEIN"/>
    <property type="match status" value="1"/>
</dbReference>
<name>A0A2V1DXH8_9PLEO</name>
<evidence type="ECO:0000256" key="1">
    <source>
        <dbReference type="SAM" id="MobiDB-lite"/>
    </source>
</evidence>